<keyword evidence="8 11" id="KW-0862">Zinc</keyword>
<dbReference type="UniPathway" id="UPA00886"/>
<feature type="compositionally biased region" description="Acidic residues" evidence="16">
    <location>
        <begin position="575"/>
        <end position="591"/>
    </location>
</feature>
<accession>C1N7H5</accession>
<dbReference type="eggNOG" id="KOG2013">
    <property type="taxonomic scope" value="Eukaryota"/>
</dbReference>
<feature type="active site" description="Glycyl thioester intermediate" evidence="12 15">
    <location>
        <position position="178"/>
    </location>
</feature>
<dbReference type="GeneID" id="9689179"/>
<dbReference type="InterPro" id="IPR030661">
    <property type="entry name" value="Uba2"/>
</dbReference>
<keyword evidence="20" id="KW-1185">Reference proteome</keyword>
<proteinExistence type="inferred from homology"/>
<evidence type="ECO:0000256" key="5">
    <source>
        <dbReference type="ARBA" id="ARBA00022723"/>
    </source>
</evidence>
<feature type="binding site" evidence="13">
    <location>
        <begin position="122"/>
        <end position="127"/>
    </location>
    <ligand>
        <name>ATP</name>
        <dbReference type="ChEBI" id="CHEBI:30616"/>
    </ligand>
</feature>
<dbReference type="Pfam" id="PF00899">
    <property type="entry name" value="ThiF"/>
    <property type="match status" value="1"/>
</dbReference>
<gene>
    <name evidence="19" type="ORF">MICPUCDRAFT_36729</name>
</gene>
<dbReference type="InterPro" id="IPR000594">
    <property type="entry name" value="ThiF_NAD_FAD-bd"/>
</dbReference>
<dbReference type="OrthoDB" id="10255449at2759"/>
<dbReference type="InterPro" id="IPR033127">
    <property type="entry name" value="UBQ-activ_enz_E1_Cys_AS"/>
</dbReference>
<dbReference type="AlphaFoldDB" id="C1N7H5"/>
<evidence type="ECO:0000256" key="16">
    <source>
        <dbReference type="SAM" id="MobiDB-lite"/>
    </source>
</evidence>
<evidence type="ECO:0000256" key="1">
    <source>
        <dbReference type="ARBA" id="ARBA00004123"/>
    </source>
</evidence>
<evidence type="ECO:0000259" key="17">
    <source>
        <dbReference type="Pfam" id="PF00899"/>
    </source>
</evidence>
<dbReference type="PROSITE" id="PS00865">
    <property type="entry name" value="UBIQUITIN_ACTIVAT_2"/>
    <property type="match status" value="1"/>
</dbReference>
<comment type="subunit">
    <text evidence="11">Heterodimer.</text>
</comment>
<feature type="binding site" evidence="13">
    <location>
        <begin position="61"/>
        <end position="64"/>
    </location>
    <ligand>
        <name>ATP</name>
        <dbReference type="ChEBI" id="CHEBI:30616"/>
    </ligand>
</feature>
<dbReference type="PIRSF" id="PIRSF039133">
    <property type="entry name" value="SUMO_E1B"/>
    <property type="match status" value="1"/>
</dbReference>
<keyword evidence="5 11" id="KW-0479">Metal-binding</keyword>
<feature type="compositionally biased region" description="Acidic residues" evidence="16">
    <location>
        <begin position="604"/>
        <end position="613"/>
    </location>
</feature>
<dbReference type="OMA" id="TPSEHIH"/>
<evidence type="ECO:0000313" key="19">
    <source>
        <dbReference type="EMBL" id="EEH52272.1"/>
    </source>
</evidence>
<evidence type="ECO:0000256" key="13">
    <source>
        <dbReference type="PIRSR" id="PIRSR039133-2"/>
    </source>
</evidence>
<dbReference type="GO" id="GO:0016925">
    <property type="term" value="P:protein sumoylation"/>
    <property type="evidence" value="ECO:0007669"/>
    <property type="project" value="UniProtKB-UniRule"/>
</dbReference>
<dbReference type="GO" id="GO:0046872">
    <property type="term" value="F:metal ion binding"/>
    <property type="evidence" value="ECO:0007669"/>
    <property type="project" value="UniProtKB-KW"/>
</dbReference>
<evidence type="ECO:0000256" key="7">
    <source>
        <dbReference type="ARBA" id="ARBA00022786"/>
    </source>
</evidence>
<dbReference type="Proteomes" id="UP000001876">
    <property type="component" value="Unassembled WGS sequence"/>
</dbReference>
<sequence length="623" mass="66805">MTSTSAGHATVEKMTDLDIARASKVLMVGAGGIGCELLKTLALSGFADVELIDLDTIDVSNLNRQFLFRRRHVGMSKAKVARESVLAFRPDAKITAHHGNVKDAAFDVDFVSRFDVCLNGLDNLDARRHVNRLCLAASVPLVESGTTGYLGQVTTHVKDQTACFECVAKPTPKSHPICTLRDTPDKPIHCVVFSTDLLFPRLFSADPNAKSDLDEDDAVELNAFTRLEKESPAAFAAKVFDYVFRRIQTLLAKTEMWEKRTPPTPLASFAELAGGASPDDVAAGADASLIETAACKALGLNDANAVWSVADAARVFVSSAARILSRDAAVNGGTDAFSKDDALAVEFVTACALLRSSNYGIAPMSLFDAKGMAGNIVHAVATTNAIVGGLIVLEALKVLRNARCCAYKYTFVKQFASNNRLLEPIDADAPNPKCHVCGAARVELRCDATRMTLGSLIDDVLLKKIGMIAPEIQHPRTILHEHDDGDSLDEDEVETYRKNRSTRLVDLPAGGVKSGDVLSVTDFSQKFEFELLVTHVPREEWDDEEHPEGFELRGDASGGKGDDDDDADGGGGGGGDDDDDDDLCVVEDDDAVVVAGTAKRKRDDDDDDGDDDAGVGGKTIRSD</sequence>
<keyword evidence="10" id="KW-0539">Nucleus</keyword>
<feature type="binding site" evidence="14">
    <location>
        <position position="166"/>
    </location>
    <ligand>
        <name>Zn(2+)</name>
        <dbReference type="ChEBI" id="CHEBI:29105"/>
    </ligand>
</feature>
<evidence type="ECO:0000259" key="18">
    <source>
        <dbReference type="Pfam" id="PF14732"/>
    </source>
</evidence>
<feature type="binding site" evidence="13">
    <location>
        <position position="77"/>
    </location>
    <ligand>
        <name>ATP</name>
        <dbReference type="ChEBI" id="CHEBI:30616"/>
    </ligand>
</feature>
<evidence type="ECO:0000256" key="9">
    <source>
        <dbReference type="ARBA" id="ARBA00022840"/>
    </source>
</evidence>
<comment type="pathway">
    <text evidence="2 11">Protein modification; protein sumoylation.</text>
</comment>
<organism evidence="20">
    <name type="scientific">Micromonas pusilla (strain CCMP1545)</name>
    <name type="common">Picoplanktonic green alga</name>
    <dbReference type="NCBI Taxonomy" id="564608"/>
    <lineage>
        <taxon>Eukaryota</taxon>
        <taxon>Viridiplantae</taxon>
        <taxon>Chlorophyta</taxon>
        <taxon>Mamiellophyceae</taxon>
        <taxon>Mamiellales</taxon>
        <taxon>Mamiellaceae</taxon>
        <taxon>Micromonas</taxon>
    </lineage>
</organism>
<comment type="subcellular location">
    <subcellularLocation>
        <location evidence="1">Nucleus</location>
    </subcellularLocation>
</comment>
<evidence type="ECO:0000256" key="11">
    <source>
        <dbReference type="PIRNR" id="PIRNR039133"/>
    </source>
</evidence>
<dbReference type="EMBL" id="GG663749">
    <property type="protein sequence ID" value="EEH52272.1"/>
    <property type="molecule type" value="Genomic_DNA"/>
</dbReference>
<dbReference type="GO" id="GO:0019948">
    <property type="term" value="F:SUMO activating enzyme activity"/>
    <property type="evidence" value="ECO:0007669"/>
    <property type="project" value="UniProtKB-UniRule"/>
</dbReference>
<evidence type="ECO:0000256" key="2">
    <source>
        <dbReference type="ARBA" id="ARBA00004718"/>
    </source>
</evidence>
<evidence type="ECO:0000256" key="10">
    <source>
        <dbReference type="ARBA" id="ARBA00023242"/>
    </source>
</evidence>
<dbReference type="RefSeq" id="XP_003063899.1">
    <property type="nucleotide sequence ID" value="XM_003063853.1"/>
</dbReference>
<reference evidence="19 20" key="1">
    <citation type="journal article" date="2009" name="Science">
        <title>Green evolution and dynamic adaptations revealed by genomes of the marine picoeukaryotes Micromonas.</title>
        <authorList>
            <person name="Worden A.Z."/>
            <person name="Lee J.H."/>
            <person name="Mock T."/>
            <person name="Rouze P."/>
            <person name="Simmons M.P."/>
            <person name="Aerts A.L."/>
            <person name="Allen A.E."/>
            <person name="Cuvelier M.L."/>
            <person name="Derelle E."/>
            <person name="Everett M.V."/>
            <person name="Foulon E."/>
            <person name="Grimwood J."/>
            <person name="Gundlach H."/>
            <person name="Henrissat B."/>
            <person name="Napoli C."/>
            <person name="McDonald S.M."/>
            <person name="Parker M.S."/>
            <person name="Rombauts S."/>
            <person name="Salamov A."/>
            <person name="Von Dassow P."/>
            <person name="Badger J.H."/>
            <person name="Coutinho P.M."/>
            <person name="Demir E."/>
            <person name="Dubchak I."/>
            <person name="Gentemann C."/>
            <person name="Eikrem W."/>
            <person name="Gready J.E."/>
            <person name="John U."/>
            <person name="Lanier W."/>
            <person name="Lindquist E.A."/>
            <person name="Lucas S."/>
            <person name="Mayer K.F."/>
            <person name="Moreau H."/>
            <person name="Not F."/>
            <person name="Otillar R."/>
            <person name="Panaud O."/>
            <person name="Pangilinan J."/>
            <person name="Paulsen I."/>
            <person name="Piegu B."/>
            <person name="Poliakov A."/>
            <person name="Robbens S."/>
            <person name="Schmutz J."/>
            <person name="Toulza E."/>
            <person name="Wyss T."/>
            <person name="Zelensky A."/>
            <person name="Zhou K."/>
            <person name="Armbrust E.V."/>
            <person name="Bhattacharya D."/>
            <person name="Goodenough U.W."/>
            <person name="Van de Peer Y."/>
            <person name="Grigoriev I.V."/>
        </authorList>
    </citation>
    <scope>NUCLEOTIDE SEQUENCE [LARGE SCALE GENOMIC DNA]</scope>
    <source>
        <strain evidence="19 20">CCMP1545</strain>
    </source>
</reference>
<dbReference type="GO" id="GO:0005524">
    <property type="term" value="F:ATP binding"/>
    <property type="evidence" value="ECO:0007669"/>
    <property type="project" value="UniProtKB-UniRule"/>
</dbReference>
<dbReference type="InterPro" id="IPR045886">
    <property type="entry name" value="ThiF/MoeB/HesA"/>
</dbReference>
<feature type="domain" description="THIF-type NAD/FAD binding fold" evidence="17">
    <location>
        <begin position="19"/>
        <end position="435"/>
    </location>
</feature>
<evidence type="ECO:0000256" key="12">
    <source>
        <dbReference type="PIRSR" id="PIRSR039133-1"/>
    </source>
</evidence>
<evidence type="ECO:0000256" key="3">
    <source>
        <dbReference type="ARBA" id="ARBA00005673"/>
    </source>
</evidence>
<dbReference type="PANTHER" id="PTHR10953:SF5">
    <property type="entry name" value="SUMO-ACTIVATING ENZYME SUBUNIT 2"/>
    <property type="match status" value="1"/>
</dbReference>
<keyword evidence="4" id="KW-0808">Transferase</keyword>
<evidence type="ECO:0000256" key="8">
    <source>
        <dbReference type="ARBA" id="ARBA00022833"/>
    </source>
</evidence>
<dbReference type="GO" id="GO:0016740">
    <property type="term" value="F:transferase activity"/>
    <property type="evidence" value="ECO:0007669"/>
    <property type="project" value="UniProtKB-KW"/>
</dbReference>
<feature type="binding site" evidence="14">
    <location>
        <position position="163"/>
    </location>
    <ligand>
        <name>Zn(2+)</name>
        <dbReference type="ChEBI" id="CHEBI:29105"/>
    </ligand>
</feature>
<evidence type="ECO:0000256" key="6">
    <source>
        <dbReference type="ARBA" id="ARBA00022741"/>
    </source>
</evidence>
<keyword evidence="7 11" id="KW-0833">Ubl conjugation pathway</keyword>
<evidence type="ECO:0000256" key="14">
    <source>
        <dbReference type="PIRSR" id="PIRSR039133-3"/>
    </source>
</evidence>
<evidence type="ECO:0000256" key="4">
    <source>
        <dbReference type="ARBA" id="ARBA00022679"/>
    </source>
</evidence>
<dbReference type="Gene3D" id="3.40.50.720">
    <property type="entry name" value="NAD(P)-binding Rossmann-like Domain"/>
    <property type="match status" value="1"/>
</dbReference>
<keyword evidence="6 11" id="KW-0547">Nucleotide-binding</keyword>
<keyword evidence="9 11" id="KW-0067">ATP-binding</keyword>
<dbReference type="InterPro" id="IPR028077">
    <property type="entry name" value="UAE_UbL_dom"/>
</dbReference>
<dbReference type="Pfam" id="PF14732">
    <property type="entry name" value="UAE_UbL"/>
    <property type="match status" value="1"/>
</dbReference>
<dbReference type="InterPro" id="IPR035985">
    <property type="entry name" value="Ubiquitin-activating_enz"/>
</dbReference>
<dbReference type="InterPro" id="IPR023318">
    <property type="entry name" value="Ub_act_enz_dom_a_sf"/>
</dbReference>
<comment type="similarity">
    <text evidence="3 11">Belongs to the ubiquitin-activating E1 family.</text>
</comment>
<feature type="domain" description="Ubiquitin/SUMO-activating enzyme ubiquitin-like" evidence="18">
    <location>
        <begin position="444"/>
        <end position="539"/>
    </location>
</feature>
<name>C1N7H5_MICPC</name>
<dbReference type="GO" id="GO:0005737">
    <property type="term" value="C:cytoplasm"/>
    <property type="evidence" value="ECO:0007669"/>
    <property type="project" value="TreeGrafter"/>
</dbReference>
<dbReference type="PANTHER" id="PTHR10953">
    <property type="entry name" value="UBIQUITIN-ACTIVATING ENZYME E1"/>
    <property type="match status" value="1"/>
</dbReference>
<dbReference type="KEGG" id="mpp:MICPUCDRAFT_36729"/>
<evidence type="ECO:0000256" key="15">
    <source>
        <dbReference type="PROSITE-ProRule" id="PRU10132"/>
    </source>
</evidence>
<dbReference type="Gene3D" id="1.10.10.520">
    <property type="entry name" value="Ubiquitin activating enzymes (Uba3). Chain: B, domain 2"/>
    <property type="match status" value="1"/>
</dbReference>
<dbReference type="Gene3D" id="3.10.290.20">
    <property type="entry name" value="Ubiquitin-like 2 activating enzyme e1b. Chain: B, domain 3"/>
    <property type="match status" value="1"/>
</dbReference>
<feature type="binding site" evidence="13">
    <location>
        <begin position="29"/>
        <end position="34"/>
    </location>
    <ligand>
        <name>ATP</name>
        <dbReference type="ChEBI" id="CHEBI:30616"/>
    </ligand>
</feature>
<feature type="binding site" evidence="14">
    <location>
        <position position="437"/>
    </location>
    <ligand>
        <name>Zn(2+)</name>
        <dbReference type="ChEBI" id="CHEBI:29105"/>
    </ligand>
</feature>
<feature type="region of interest" description="Disordered" evidence="16">
    <location>
        <begin position="538"/>
        <end position="623"/>
    </location>
</feature>
<evidence type="ECO:0000313" key="20">
    <source>
        <dbReference type="Proteomes" id="UP000001876"/>
    </source>
</evidence>
<feature type="binding site" evidence="13">
    <location>
        <position position="53"/>
    </location>
    <ligand>
        <name>ATP</name>
        <dbReference type="ChEBI" id="CHEBI:30616"/>
    </ligand>
</feature>
<dbReference type="FunFam" id="3.50.50.80:FF:000002">
    <property type="entry name" value="SUMO-activating enzyme subunit 2"/>
    <property type="match status" value="1"/>
</dbReference>
<dbReference type="GO" id="GO:0031510">
    <property type="term" value="C:SUMO activating enzyme complex"/>
    <property type="evidence" value="ECO:0007669"/>
    <property type="project" value="UniProtKB-UniRule"/>
</dbReference>
<protein>
    <recommendedName>
        <fullName evidence="11">SUMO-activating enzyme subunit</fullName>
    </recommendedName>
</protein>
<dbReference type="STRING" id="564608.C1N7H5"/>
<feature type="binding site" evidence="14">
    <location>
        <position position="434"/>
    </location>
    <ligand>
        <name>Zn(2+)</name>
        <dbReference type="ChEBI" id="CHEBI:29105"/>
    </ligand>
</feature>
<dbReference type="FunFam" id="3.40.50.720:FF:000618">
    <property type="entry name" value="SUMO-activating enzyme subunit 2"/>
    <property type="match status" value="1"/>
</dbReference>
<dbReference type="SUPFAM" id="SSF69572">
    <property type="entry name" value="Activating enzymes of the ubiquitin-like proteins"/>
    <property type="match status" value="1"/>
</dbReference>